<evidence type="ECO:0000313" key="3">
    <source>
        <dbReference type="Proteomes" id="UP000184212"/>
    </source>
</evidence>
<keyword evidence="1" id="KW-0812">Transmembrane</keyword>
<gene>
    <name evidence="2" type="ORF">SAMN04488109_1501</name>
</gene>
<name>A0A1M5M0K7_9BACT</name>
<dbReference type="RefSeq" id="WP_073132409.1">
    <property type="nucleotide sequence ID" value="NZ_FQWQ01000001.1"/>
</dbReference>
<keyword evidence="1" id="KW-0472">Membrane</keyword>
<keyword evidence="1" id="KW-1133">Transmembrane helix</keyword>
<feature type="transmembrane region" description="Helical" evidence="1">
    <location>
        <begin position="193"/>
        <end position="218"/>
    </location>
</feature>
<evidence type="ECO:0000313" key="2">
    <source>
        <dbReference type="EMBL" id="SHG70872.1"/>
    </source>
</evidence>
<protein>
    <submittedName>
        <fullName evidence="2">Uncharacterized protein</fullName>
    </submittedName>
</protein>
<organism evidence="2 3">
    <name type="scientific">Chryseolinea serpens</name>
    <dbReference type="NCBI Taxonomy" id="947013"/>
    <lineage>
        <taxon>Bacteria</taxon>
        <taxon>Pseudomonadati</taxon>
        <taxon>Bacteroidota</taxon>
        <taxon>Cytophagia</taxon>
        <taxon>Cytophagales</taxon>
        <taxon>Fulvivirgaceae</taxon>
        <taxon>Chryseolinea</taxon>
    </lineage>
</organism>
<proteinExistence type="predicted"/>
<dbReference type="Proteomes" id="UP000184212">
    <property type="component" value="Unassembled WGS sequence"/>
</dbReference>
<accession>A0A1M5M0K7</accession>
<evidence type="ECO:0000256" key="1">
    <source>
        <dbReference type="SAM" id="Phobius"/>
    </source>
</evidence>
<keyword evidence="3" id="KW-1185">Reference proteome</keyword>
<dbReference type="EMBL" id="FQWQ01000001">
    <property type="protein sequence ID" value="SHG70872.1"/>
    <property type="molecule type" value="Genomic_DNA"/>
</dbReference>
<reference evidence="2 3" key="1">
    <citation type="submission" date="2016-11" db="EMBL/GenBank/DDBJ databases">
        <authorList>
            <person name="Jaros S."/>
            <person name="Januszkiewicz K."/>
            <person name="Wedrychowicz H."/>
        </authorList>
    </citation>
    <scope>NUCLEOTIDE SEQUENCE [LARGE SCALE GENOMIC DNA]</scope>
    <source>
        <strain evidence="2 3">DSM 24574</strain>
    </source>
</reference>
<dbReference type="AlphaFoldDB" id="A0A1M5M0K7"/>
<sequence length="256" mass="29367">MKKILFTLLTLLAIDGFGQTWIDYMMDDNLTISVPEDFVLMDTLGQRIVQARIDNALIMIQRIKNNGETVVYFAENLTKAYEEFQEGMIRSHKGVLKSQQWIEESRVLFNEFSYYAYLGEEKQLRHCRALFINDNWYAIQFWEVESMTDELAPVREKLFTSIKLPEGVSRENQTSNGGGGKTVVERKSTAYELGYYGAIIVMINLALGFVVGVVLVIVKITRRKKSITSTNLEKVRRVAEEEITLPQENDPSNLNS</sequence>
<dbReference type="OrthoDB" id="1492813at2"/>